<evidence type="ECO:0000256" key="6">
    <source>
        <dbReference type="SAM" id="Phobius"/>
    </source>
</evidence>
<keyword evidence="4 6" id="KW-1133">Transmembrane helix</keyword>
<feature type="transmembrane region" description="Helical" evidence="6">
    <location>
        <begin position="108"/>
        <end position="128"/>
    </location>
</feature>
<dbReference type="AlphaFoldDB" id="A0AA50HAU8"/>
<keyword evidence="7" id="KW-0614">Plasmid</keyword>
<feature type="transmembrane region" description="Helical" evidence="6">
    <location>
        <begin position="20"/>
        <end position="39"/>
    </location>
</feature>
<evidence type="ECO:0000256" key="4">
    <source>
        <dbReference type="ARBA" id="ARBA00022989"/>
    </source>
</evidence>
<name>A0AA50HAU8_9HYPH</name>
<dbReference type="GO" id="GO:0005886">
    <property type="term" value="C:plasma membrane"/>
    <property type="evidence" value="ECO:0007669"/>
    <property type="project" value="UniProtKB-SubCell"/>
</dbReference>
<feature type="transmembrane region" description="Helical" evidence="6">
    <location>
        <begin position="51"/>
        <end position="72"/>
    </location>
</feature>
<feature type="transmembrane region" description="Helical" evidence="6">
    <location>
        <begin position="164"/>
        <end position="184"/>
    </location>
</feature>
<evidence type="ECO:0000256" key="5">
    <source>
        <dbReference type="ARBA" id="ARBA00023136"/>
    </source>
</evidence>
<dbReference type="Proteomes" id="UP001234585">
    <property type="component" value="Plasmid unnamed1"/>
</dbReference>
<comment type="subcellular location">
    <subcellularLocation>
        <location evidence="1">Cell membrane</location>
        <topology evidence="1">Multi-pass membrane protein</topology>
    </subcellularLocation>
</comment>
<proteinExistence type="predicted"/>
<feature type="transmembrane region" description="Helical" evidence="6">
    <location>
        <begin position="134"/>
        <end position="152"/>
    </location>
</feature>
<gene>
    <name evidence="7" type="ORF">Q9313_19940</name>
</gene>
<evidence type="ECO:0000256" key="3">
    <source>
        <dbReference type="ARBA" id="ARBA00022692"/>
    </source>
</evidence>
<keyword evidence="3 6" id="KW-0812">Transmembrane</keyword>
<evidence type="ECO:0000313" key="7">
    <source>
        <dbReference type="EMBL" id="WLS00340.1"/>
    </source>
</evidence>
<protein>
    <submittedName>
        <fullName evidence="7">Cytochrome c oxidase assembly protein</fullName>
    </submittedName>
</protein>
<feature type="transmembrane region" description="Helical" evidence="6">
    <location>
        <begin position="78"/>
        <end position="96"/>
    </location>
</feature>
<dbReference type="RefSeq" id="WP_306039944.1">
    <property type="nucleotide sequence ID" value="NZ_CP132303.1"/>
</dbReference>
<keyword evidence="2" id="KW-1003">Cell membrane</keyword>
<evidence type="ECO:0000256" key="2">
    <source>
        <dbReference type="ARBA" id="ARBA00022475"/>
    </source>
</evidence>
<geneLocation type="plasmid" evidence="7 8">
    <name>unnamed1</name>
</geneLocation>
<evidence type="ECO:0000256" key="1">
    <source>
        <dbReference type="ARBA" id="ARBA00004651"/>
    </source>
</evidence>
<dbReference type="Pfam" id="PF09678">
    <property type="entry name" value="Caa3_CtaG"/>
    <property type="match status" value="1"/>
</dbReference>
<keyword evidence="8" id="KW-1185">Reference proteome</keyword>
<keyword evidence="5 6" id="KW-0472">Membrane</keyword>
<reference evidence="7 8" key="1">
    <citation type="submission" date="2023-08" db="EMBL/GenBank/DDBJ databases">
        <title>Pathogen: clinical or host-associated sample.</title>
        <authorList>
            <person name="Hergert J."/>
            <person name="Casey R."/>
            <person name="Wagner J."/>
            <person name="Young E.L."/>
            <person name="Oakeson K.F."/>
        </authorList>
    </citation>
    <scope>NUCLEOTIDE SEQUENCE [LARGE SCALE GENOMIC DNA]</scope>
    <source>
        <strain evidence="7 8">1760953</strain>
        <plasmid evidence="7 8">unnamed1</plasmid>
    </source>
</reference>
<organism evidence="7 8">
    <name type="scientific">Shinella sumterensis</name>
    <dbReference type="NCBI Taxonomy" id="1967501"/>
    <lineage>
        <taxon>Bacteria</taxon>
        <taxon>Pseudomonadati</taxon>
        <taxon>Pseudomonadota</taxon>
        <taxon>Alphaproteobacteria</taxon>
        <taxon>Hyphomicrobiales</taxon>
        <taxon>Rhizobiaceae</taxon>
        <taxon>Shinella</taxon>
    </lineage>
</organism>
<feature type="transmembrane region" description="Helical" evidence="6">
    <location>
        <begin position="210"/>
        <end position="229"/>
    </location>
</feature>
<evidence type="ECO:0000313" key="8">
    <source>
        <dbReference type="Proteomes" id="UP001234585"/>
    </source>
</evidence>
<dbReference type="InterPro" id="IPR019108">
    <property type="entry name" value="Caa3_assmbl_CtaG-rel"/>
</dbReference>
<accession>A0AA50HAU8</accession>
<sequence>MPNDEIYCGPAPDLLSLPWRWNFDPVLLAALALLSFALYRHRRDGVHRSYAAAAMAVLLIAFVSPLCALASALFSARVLHHILLVAVAAPLLVLALGRRPWRPRAPHVAFAAHTLLFWLWHSPVAYQFALSSHAAYWLMQLSLLGSAVWLWMVALDQRTSAGNACALLFGTVLQMGMLAALLTFSRGPLYDAHVSTTAAFGLSPLEDQQLAGVLMWVPAAGPYLVAMLWRIRILLSQNSLDRPAS</sequence>
<dbReference type="EMBL" id="CP132303">
    <property type="protein sequence ID" value="WLS00340.1"/>
    <property type="molecule type" value="Genomic_DNA"/>
</dbReference>